<feature type="compositionally biased region" description="Low complexity" evidence="1">
    <location>
        <begin position="605"/>
        <end position="623"/>
    </location>
</feature>
<feature type="transmembrane region" description="Helical" evidence="2">
    <location>
        <begin position="119"/>
        <end position="138"/>
    </location>
</feature>
<evidence type="ECO:0000256" key="1">
    <source>
        <dbReference type="SAM" id="MobiDB-lite"/>
    </source>
</evidence>
<keyword evidence="4" id="KW-1185">Reference proteome</keyword>
<feature type="transmembrane region" description="Helical" evidence="2">
    <location>
        <begin position="17"/>
        <end position="38"/>
    </location>
</feature>
<evidence type="ECO:0000313" key="3">
    <source>
        <dbReference type="EMBL" id="MFC7603173.1"/>
    </source>
</evidence>
<feature type="compositionally biased region" description="Polar residues" evidence="1">
    <location>
        <begin position="368"/>
        <end position="383"/>
    </location>
</feature>
<comment type="caution">
    <text evidence="3">The sequence shown here is derived from an EMBL/GenBank/DDBJ whole genome shotgun (WGS) entry which is preliminary data.</text>
</comment>
<feature type="transmembrane region" description="Helical" evidence="2">
    <location>
        <begin position="50"/>
        <end position="71"/>
    </location>
</feature>
<dbReference type="PRINTS" id="PR01217">
    <property type="entry name" value="PRICHEXTENSN"/>
</dbReference>
<feature type="region of interest" description="Disordered" evidence="1">
    <location>
        <begin position="155"/>
        <end position="724"/>
    </location>
</feature>
<keyword evidence="2" id="KW-0812">Transmembrane</keyword>
<feature type="compositionally biased region" description="Basic and acidic residues" evidence="1">
    <location>
        <begin position="155"/>
        <end position="168"/>
    </location>
</feature>
<dbReference type="EMBL" id="JBHTEE010000001">
    <property type="protein sequence ID" value="MFC7603173.1"/>
    <property type="molecule type" value="Genomic_DNA"/>
</dbReference>
<keyword evidence="2" id="KW-1133">Transmembrane helix</keyword>
<keyword evidence="2" id="KW-0472">Membrane</keyword>
<feature type="transmembrane region" description="Helical" evidence="2">
    <location>
        <begin position="83"/>
        <end position="107"/>
    </location>
</feature>
<feature type="compositionally biased region" description="Low complexity" evidence="1">
    <location>
        <begin position="354"/>
        <end position="367"/>
    </location>
</feature>
<gene>
    <name evidence="3" type="ORF">ACFQVD_23990</name>
</gene>
<name>A0ABW2T3I5_9ACTN</name>
<dbReference type="RefSeq" id="WP_343980321.1">
    <property type="nucleotide sequence ID" value="NZ_BAAAGK010000198.1"/>
</dbReference>
<feature type="compositionally biased region" description="Low complexity" evidence="1">
    <location>
        <begin position="257"/>
        <end position="275"/>
    </location>
</feature>
<feature type="compositionally biased region" description="Low complexity" evidence="1">
    <location>
        <begin position="298"/>
        <end position="313"/>
    </location>
</feature>
<feature type="compositionally biased region" description="Polar residues" evidence="1">
    <location>
        <begin position="526"/>
        <end position="543"/>
    </location>
</feature>
<organism evidence="3 4">
    <name type="scientific">Streptosporangium amethystogenes subsp. fukuiense</name>
    <dbReference type="NCBI Taxonomy" id="698418"/>
    <lineage>
        <taxon>Bacteria</taxon>
        <taxon>Bacillati</taxon>
        <taxon>Actinomycetota</taxon>
        <taxon>Actinomycetes</taxon>
        <taxon>Streptosporangiales</taxon>
        <taxon>Streptosporangiaceae</taxon>
        <taxon>Streptosporangium</taxon>
    </lineage>
</organism>
<feature type="compositionally biased region" description="Pro residues" evidence="1">
    <location>
        <begin position="653"/>
        <end position="662"/>
    </location>
</feature>
<feature type="compositionally biased region" description="Pro residues" evidence="1">
    <location>
        <begin position="234"/>
        <end position="250"/>
    </location>
</feature>
<reference evidence="4" key="1">
    <citation type="journal article" date="2019" name="Int. J. Syst. Evol. Microbiol.">
        <title>The Global Catalogue of Microorganisms (GCM) 10K type strain sequencing project: providing services to taxonomists for standard genome sequencing and annotation.</title>
        <authorList>
            <consortium name="The Broad Institute Genomics Platform"/>
            <consortium name="The Broad Institute Genome Sequencing Center for Infectious Disease"/>
            <person name="Wu L."/>
            <person name="Ma J."/>
        </authorList>
    </citation>
    <scope>NUCLEOTIDE SEQUENCE [LARGE SCALE GENOMIC DNA]</scope>
    <source>
        <strain evidence="4">JCM 10083</strain>
    </source>
</reference>
<proteinExistence type="predicted"/>
<dbReference type="Proteomes" id="UP001596514">
    <property type="component" value="Unassembled WGS sequence"/>
</dbReference>
<protein>
    <submittedName>
        <fullName evidence="3">Uncharacterized protein</fullName>
    </submittedName>
</protein>
<accession>A0ABW2T3I5</accession>
<evidence type="ECO:0000313" key="4">
    <source>
        <dbReference type="Proteomes" id="UP001596514"/>
    </source>
</evidence>
<evidence type="ECO:0000256" key="2">
    <source>
        <dbReference type="SAM" id="Phobius"/>
    </source>
</evidence>
<feature type="compositionally biased region" description="Pro residues" evidence="1">
    <location>
        <begin position="590"/>
        <end position="599"/>
    </location>
</feature>
<sequence>MGVVVINVEAGRLREPAAWLMLAVASASVLVGIERLLFGGSSFAVRATGYLGQLTSPTTAALLVGAVLLATHLGPVIERLKPMALVAAGTLALSVLFGAISLLTALFGGVTDLQEKIEILLIHLPALALITVALLYVLPKAIPAGSRAGALRAEDGFGRPAEHPREQGYHPQQPVPAQGPVPFQDHPQGQVPFQDHPQGPGGYPQGQMVQQGVHHPQDQAPPGGHGYSQEAPPAQAPQPPQNLPALPPAPAHVSEGYGQQAASYAPSAPQAGDGQPQPPYQPPAESQPYAPPPGSYAQSPQQPEPQGQGYPQSMPQPPQPVSQPVAQTGGYTPSPYIAADVQPPAPAKPYEPSAAAYDPPVYAAPVDQQPQTEPRLPSYSQFPDSAYGQPEPQGFGRQADPPAYGQESQPVSSGRHSSPSLPSYPQFPDSPAYGQPEPQGFGRQADSSAYGLRPEQRQPDYGQADLPGYGQPEPQGFGRQADSPAYGQESQPAGSGRRSESQAQGYPQAEPHSEPPAYQRPEPQGFGQQDSQPSGYGHQSEQQVPAPYPPVDGRQGPAFDGQAQPFPQPPENYGQPFGGYPSAEFARPAEPGPQYPAPDPVDLRSQQMAQAYQQAESYQQQAQGTEPQLRVPEYGSSGYDGPFGHPQQAPQVPQNPPAPQAPYQPQGGGHQWDPRSEATLRFDPSTYTGDPLSDPALAVRTWDSQPIDPTAIYKPEQRPGQGMD</sequence>
<feature type="compositionally biased region" description="Low complexity" evidence="1">
    <location>
        <begin position="408"/>
        <end position="423"/>
    </location>
</feature>